<dbReference type="InterPro" id="IPR002104">
    <property type="entry name" value="Integrase_catalytic"/>
</dbReference>
<dbReference type="GO" id="GO:0006313">
    <property type="term" value="P:DNA transposition"/>
    <property type="evidence" value="ECO:0007669"/>
    <property type="project" value="UniProtKB-UniRule"/>
</dbReference>
<dbReference type="HAMAP" id="MF_01808">
    <property type="entry name" value="Recomb_XerC_XerD"/>
    <property type="match status" value="1"/>
</dbReference>
<keyword evidence="4 10" id="KW-0132">Cell division</keyword>
<dbReference type="EMBL" id="JAATJA010000001">
    <property type="protein sequence ID" value="NJB66813.1"/>
    <property type="molecule type" value="Genomic_DNA"/>
</dbReference>
<evidence type="ECO:0000256" key="1">
    <source>
        <dbReference type="ARBA" id="ARBA00004496"/>
    </source>
</evidence>
<evidence type="ECO:0000256" key="2">
    <source>
        <dbReference type="ARBA" id="ARBA00010450"/>
    </source>
</evidence>
<keyword evidence="6 10" id="KW-0229">DNA integration</keyword>
<dbReference type="InterPro" id="IPR010998">
    <property type="entry name" value="Integrase_recombinase_N"/>
</dbReference>
<comment type="caution">
    <text evidence="14">The sequence shown here is derived from an EMBL/GenBank/DDBJ whole genome shotgun (WGS) entry which is preliminary data.</text>
</comment>
<dbReference type="InterPro" id="IPR011010">
    <property type="entry name" value="DNA_brk_join_enz"/>
</dbReference>
<dbReference type="Pfam" id="PF02899">
    <property type="entry name" value="Phage_int_SAM_1"/>
    <property type="match status" value="1"/>
</dbReference>
<keyword evidence="8 10" id="KW-0233">DNA recombination</keyword>
<dbReference type="InterPro" id="IPR013762">
    <property type="entry name" value="Integrase-like_cat_sf"/>
</dbReference>
<evidence type="ECO:0000256" key="10">
    <source>
        <dbReference type="HAMAP-Rule" id="MF_01808"/>
    </source>
</evidence>
<keyword evidence="15" id="KW-1185">Reference proteome</keyword>
<evidence type="ECO:0000256" key="9">
    <source>
        <dbReference type="ARBA" id="ARBA00023306"/>
    </source>
</evidence>
<evidence type="ECO:0000256" key="11">
    <source>
        <dbReference type="SAM" id="MobiDB-lite"/>
    </source>
</evidence>
<evidence type="ECO:0000256" key="6">
    <source>
        <dbReference type="ARBA" id="ARBA00022908"/>
    </source>
</evidence>
<organism evidence="14 15">
    <name type="scientific">Desulfobaculum xiamenense</name>
    <dbReference type="NCBI Taxonomy" id="995050"/>
    <lineage>
        <taxon>Bacteria</taxon>
        <taxon>Pseudomonadati</taxon>
        <taxon>Thermodesulfobacteriota</taxon>
        <taxon>Desulfovibrionia</taxon>
        <taxon>Desulfovibrionales</taxon>
        <taxon>Desulfovibrionaceae</taxon>
        <taxon>Desulfobaculum</taxon>
    </lineage>
</organism>
<evidence type="ECO:0000259" key="12">
    <source>
        <dbReference type="PROSITE" id="PS51898"/>
    </source>
</evidence>
<feature type="domain" description="Core-binding (CB)" evidence="13">
    <location>
        <begin position="21"/>
        <end position="106"/>
    </location>
</feature>
<comment type="subcellular location">
    <subcellularLocation>
        <location evidence="1 10">Cytoplasm</location>
    </subcellularLocation>
</comment>
<evidence type="ECO:0000256" key="8">
    <source>
        <dbReference type="ARBA" id="ARBA00023172"/>
    </source>
</evidence>
<dbReference type="SUPFAM" id="SSF56349">
    <property type="entry name" value="DNA breaking-rejoining enzymes"/>
    <property type="match status" value="1"/>
</dbReference>
<feature type="active site" evidence="10">
    <location>
        <position position="191"/>
    </location>
</feature>
<dbReference type="InterPro" id="IPR004107">
    <property type="entry name" value="Integrase_SAM-like_N"/>
</dbReference>
<dbReference type="GO" id="GO:0009037">
    <property type="term" value="F:tyrosine-based site-specific recombinase activity"/>
    <property type="evidence" value="ECO:0007669"/>
    <property type="project" value="UniProtKB-UniRule"/>
</dbReference>
<keyword evidence="5 10" id="KW-0159">Chromosome partition</keyword>
<feature type="active site" description="O-(3'-phospho-DNA)-tyrosine intermediate" evidence="10">
    <location>
        <position position="295"/>
    </location>
</feature>
<dbReference type="PROSITE" id="PS51898">
    <property type="entry name" value="TYR_RECOMBINASE"/>
    <property type="match status" value="1"/>
</dbReference>
<dbReference type="GO" id="GO:0003677">
    <property type="term" value="F:DNA binding"/>
    <property type="evidence" value="ECO:0007669"/>
    <property type="project" value="UniProtKB-UniRule"/>
</dbReference>
<protein>
    <recommendedName>
        <fullName evidence="10">Tyrosine recombinase XerC</fullName>
    </recommendedName>
</protein>
<dbReference type="GO" id="GO:0007059">
    <property type="term" value="P:chromosome segregation"/>
    <property type="evidence" value="ECO:0007669"/>
    <property type="project" value="UniProtKB-UniRule"/>
</dbReference>
<comment type="function">
    <text evidence="10">Site-specific tyrosine recombinase, which acts by catalyzing the cutting and rejoining of the recombining DNA molecules. The XerC-XerD complex is essential to convert dimers of the bacterial chromosome into monomers to permit their segregation at cell division. It also contributes to the segregational stability of plasmids.</text>
</comment>
<feature type="domain" description="Tyr recombinase" evidence="12">
    <location>
        <begin position="127"/>
        <end position="308"/>
    </location>
</feature>
<sequence length="320" mass="36300">MNTDNDMTACAKRPDAPASPDRGHPQVDAYLEHLLVVRGLSENSLAAYQADLAAFTAFLDDKRAAVGDVSQQDLSLYLFHMRRKGLTSRSLARHLSTLRGFFAWLEDEGLAHGNPSQYLENPKLPLKLPEVLSMEEMAALLERPRLEDKLGFRDRVMLELLYAGGLRVSELISLKPFDFDPQVGVLKVFGKGAKERLVPIHYAAQEFLETYLRHWRSMFSPKEDFIFLNRSGKGLSRQAVWKCVKRYATEAGITRDISPHTFRHSFATHLLEGGADLRTVQILLGHADITATEIYTHVQSGRLKRMHSQFHPRSNMRTRS</sequence>
<dbReference type="NCBIfam" id="NF001399">
    <property type="entry name" value="PRK00283.1"/>
    <property type="match status" value="1"/>
</dbReference>
<dbReference type="PANTHER" id="PTHR30349:SF81">
    <property type="entry name" value="TYROSINE RECOMBINASE XERC"/>
    <property type="match status" value="1"/>
</dbReference>
<feature type="active site" evidence="10">
    <location>
        <position position="260"/>
    </location>
</feature>
<proteinExistence type="inferred from homology"/>
<evidence type="ECO:0000259" key="13">
    <source>
        <dbReference type="PROSITE" id="PS51900"/>
    </source>
</evidence>
<dbReference type="GO" id="GO:0005737">
    <property type="term" value="C:cytoplasm"/>
    <property type="evidence" value="ECO:0007669"/>
    <property type="project" value="UniProtKB-SubCell"/>
</dbReference>
<evidence type="ECO:0000256" key="7">
    <source>
        <dbReference type="ARBA" id="ARBA00023125"/>
    </source>
</evidence>
<dbReference type="NCBIfam" id="TIGR02225">
    <property type="entry name" value="recomb_XerD"/>
    <property type="match status" value="1"/>
</dbReference>
<dbReference type="PANTHER" id="PTHR30349">
    <property type="entry name" value="PHAGE INTEGRASE-RELATED"/>
    <property type="match status" value="1"/>
</dbReference>
<dbReference type="InterPro" id="IPR050090">
    <property type="entry name" value="Tyrosine_recombinase_XerCD"/>
</dbReference>
<name>A0A846QKV2_9BACT</name>
<feature type="active site" evidence="10">
    <location>
        <position position="263"/>
    </location>
</feature>
<feature type="active site" evidence="10">
    <location>
        <position position="286"/>
    </location>
</feature>
<keyword evidence="9 10" id="KW-0131">Cell cycle</keyword>
<comment type="subunit">
    <text evidence="10">Forms a cyclic heterotetrameric complex composed of two molecules of XerC and two molecules of XerD.</text>
</comment>
<feature type="region of interest" description="Disordered" evidence="11">
    <location>
        <begin position="1"/>
        <end position="24"/>
    </location>
</feature>
<comment type="similarity">
    <text evidence="2">Belongs to the 'phage' integrase family. XerD subfamily.</text>
</comment>
<dbReference type="GO" id="GO:0051301">
    <property type="term" value="P:cell division"/>
    <property type="evidence" value="ECO:0007669"/>
    <property type="project" value="UniProtKB-KW"/>
</dbReference>
<comment type="similarity">
    <text evidence="10">Belongs to the 'phage' integrase family. XerC subfamily.</text>
</comment>
<evidence type="ECO:0000313" key="14">
    <source>
        <dbReference type="EMBL" id="NJB66813.1"/>
    </source>
</evidence>
<dbReference type="InterPro" id="IPR023009">
    <property type="entry name" value="Tyrosine_recombinase_XerC/XerD"/>
</dbReference>
<dbReference type="CDD" id="cd00798">
    <property type="entry name" value="INT_XerDC_C"/>
    <property type="match status" value="1"/>
</dbReference>
<keyword evidence="7 10" id="KW-0238">DNA-binding</keyword>
<accession>A0A846QKV2</accession>
<reference evidence="14 15" key="1">
    <citation type="submission" date="2020-03" db="EMBL/GenBank/DDBJ databases">
        <title>Genomic Encyclopedia of Type Strains, Phase IV (KMG-IV): sequencing the most valuable type-strain genomes for metagenomic binning, comparative biology and taxonomic classification.</title>
        <authorList>
            <person name="Goeker M."/>
        </authorList>
    </citation>
    <scope>NUCLEOTIDE SEQUENCE [LARGE SCALE GENOMIC DNA]</scope>
    <source>
        <strain evidence="14 15">DSM 24233</strain>
    </source>
</reference>
<dbReference type="AlphaFoldDB" id="A0A846QKV2"/>
<dbReference type="Gene3D" id="1.10.150.130">
    <property type="match status" value="1"/>
</dbReference>
<dbReference type="Gene3D" id="1.10.443.10">
    <property type="entry name" value="Intergrase catalytic core"/>
    <property type="match status" value="1"/>
</dbReference>
<evidence type="ECO:0000313" key="15">
    <source>
        <dbReference type="Proteomes" id="UP000580856"/>
    </source>
</evidence>
<gene>
    <name evidence="10" type="primary">xerC</name>
    <name evidence="14" type="ORF">GGQ74_000453</name>
</gene>
<evidence type="ECO:0000256" key="5">
    <source>
        <dbReference type="ARBA" id="ARBA00022829"/>
    </source>
</evidence>
<dbReference type="InterPro" id="IPR044068">
    <property type="entry name" value="CB"/>
</dbReference>
<feature type="active site" evidence="10">
    <location>
        <position position="167"/>
    </location>
</feature>
<dbReference type="Proteomes" id="UP000580856">
    <property type="component" value="Unassembled WGS sequence"/>
</dbReference>
<dbReference type="InterPro" id="IPR011932">
    <property type="entry name" value="Recomb_XerD"/>
</dbReference>
<dbReference type="PROSITE" id="PS51900">
    <property type="entry name" value="CB"/>
    <property type="match status" value="1"/>
</dbReference>
<keyword evidence="3 10" id="KW-0963">Cytoplasm</keyword>
<dbReference type="Pfam" id="PF00589">
    <property type="entry name" value="Phage_integrase"/>
    <property type="match status" value="1"/>
</dbReference>
<evidence type="ECO:0000256" key="3">
    <source>
        <dbReference type="ARBA" id="ARBA00022490"/>
    </source>
</evidence>
<evidence type="ECO:0000256" key="4">
    <source>
        <dbReference type="ARBA" id="ARBA00022618"/>
    </source>
</evidence>